<reference evidence="2" key="1">
    <citation type="submission" date="2018-05" db="EMBL/GenBank/DDBJ databases">
        <title>Pseudarcicella sp. HME7025 Genome sequencing and assembly.</title>
        <authorList>
            <person name="Kim H."/>
            <person name="Kang H."/>
            <person name="Joh K."/>
        </authorList>
    </citation>
    <scope>NUCLEOTIDE SEQUENCE [LARGE SCALE GENOMIC DNA]</scope>
    <source>
        <strain evidence="2">HME7025</strain>
    </source>
</reference>
<dbReference type="KEGG" id="psez:HME7025_02328"/>
<name>A0A2S2DXV0_9BACT</name>
<dbReference type="AlphaFoldDB" id="A0A2S2DXV0"/>
<dbReference type="RefSeq" id="WP_109324199.1">
    <property type="nucleotide sequence ID" value="NZ_CP029346.1"/>
</dbReference>
<dbReference type="Pfam" id="PF10652">
    <property type="entry name" value="DUF2480"/>
    <property type="match status" value="1"/>
</dbReference>
<organism evidence="1 2">
    <name type="scientific">Aquirufa nivalisilvae</name>
    <dbReference type="NCBI Taxonomy" id="2516557"/>
    <lineage>
        <taxon>Bacteria</taxon>
        <taxon>Pseudomonadati</taxon>
        <taxon>Bacteroidota</taxon>
        <taxon>Cytophagia</taxon>
        <taxon>Cytophagales</taxon>
        <taxon>Flectobacillaceae</taxon>
        <taxon>Aquirufa</taxon>
    </lineage>
</organism>
<accession>A0A2S2DXV0</accession>
<evidence type="ECO:0000313" key="1">
    <source>
        <dbReference type="EMBL" id="AWL10169.1"/>
    </source>
</evidence>
<keyword evidence="2" id="KW-1185">Reference proteome</keyword>
<protein>
    <recommendedName>
        <fullName evidence="3">DUF2480 family protein</fullName>
    </recommendedName>
</protein>
<dbReference type="Proteomes" id="UP000245468">
    <property type="component" value="Chromosome"/>
</dbReference>
<sequence>MEEEIVNRVKQSGLIQLDLEEMRVPGERIFLDIKPQLFMELVLKEKDFRIFLAEHDWASYQDKHVAVGCSNDAIIPTWAFMLLSIHLSPYAKTIAFGTLEDLEKILFKQCIDELTTQDLAGARVVIKGCSKESVPTDAYVQIAHKLQPLVKSLFFGEPCSTVPLFKKKS</sequence>
<evidence type="ECO:0000313" key="2">
    <source>
        <dbReference type="Proteomes" id="UP000245468"/>
    </source>
</evidence>
<dbReference type="EMBL" id="CP029346">
    <property type="protein sequence ID" value="AWL10169.1"/>
    <property type="molecule type" value="Genomic_DNA"/>
</dbReference>
<dbReference type="OrthoDB" id="9803040at2"/>
<gene>
    <name evidence="1" type="ORF">HME7025_02328</name>
</gene>
<evidence type="ECO:0008006" key="3">
    <source>
        <dbReference type="Google" id="ProtNLM"/>
    </source>
</evidence>
<dbReference type="InterPro" id="IPR018914">
    <property type="entry name" value="DUF2480"/>
</dbReference>
<proteinExistence type="predicted"/>